<dbReference type="Gene3D" id="3.40.50.300">
    <property type="entry name" value="P-loop containing nucleotide triphosphate hydrolases"/>
    <property type="match status" value="1"/>
</dbReference>
<accession>A0A9X1MEE8</accession>
<keyword evidence="2" id="KW-0808">Transferase</keyword>
<evidence type="ECO:0000313" key="2">
    <source>
        <dbReference type="EMBL" id="MCC3298066.1"/>
    </source>
</evidence>
<evidence type="ECO:0000259" key="1">
    <source>
        <dbReference type="Pfam" id="PF02223"/>
    </source>
</evidence>
<dbReference type="Pfam" id="PF02223">
    <property type="entry name" value="Thymidylate_kin"/>
    <property type="match status" value="1"/>
</dbReference>
<comment type="caution">
    <text evidence="2">The sequence shown here is derived from an EMBL/GenBank/DDBJ whole genome shotgun (WGS) entry which is preliminary data.</text>
</comment>
<dbReference type="GO" id="GO:0016301">
    <property type="term" value="F:kinase activity"/>
    <property type="evidence" value="ECO:0007669"/>
    <property type="project" value="UniProtKB-KW"/>
</dbReference>
<keyword evidence="2" id="KW-0418">Kinase</keyword>
<dbReference type="InterPro" id="IPR027417">
    <property type="entry name" value="P-loop_NTPase"/>
</dbReference>
<name>A0A9X1MEE8_9MICC</name>
<protein>
    <submittedName>
        <fullName evidence="2">Thymidylate kinase</fullName>
    </submittedName>
</protein>
<sequence>MDTGLEPVCLRRNTIVVLLGIDGSGKSTAAGALKDLFPSRPVLVLGNYSGRKTIAGWALRHRIRVPGRIADAMETAVRVFNVLINHVRASRFDGLVIMDRHLYCQVALRKARGIRRGTALMTLAGILPQAHAVVYFDIPVEQAYERIRLRGEDQETIKGLQNFQAGYRELPCYPGFRTVDASGSREGTLLQLADIITLVSHRVPLHSSGRRA</sequence>
<dbReference type="Proteomes" id="UP001139158">
    <property type="component" value="Unassembled WGS sequence"/>
</dbReference>
<gene>
    <name evidence="2" type="ORF">LJ757_09645</name>
</gene>
<organism evidence="2 3">
    <name type="scientific">Arthrobacter caoxuetaonis</name>
    <dbReference type="NCBI Taxonomy" id="2886935"/>
    <lineage>
        <taxon>Bacteria</taxon>
        <taxon>Bacillati</taxon>
        <taxon>Actinomycetota</taxon>
        <taxon>Actinomycetes</taxon>
        <taxon>Micrococcales</taxon>
        <taxon>Micrococcaceae</taxon>
        <taxon>Arthrobacter</taxon>
    </lineage>
</organism>
<dbReference type="EMBL" id="JAJFZV010000009">
    <property type="protein sequence ID" value="MCC3298066.1"/>
    <property type="molecule type" value="Genomic_DNA"/>
</dbReference>
<evidence type="ECO:0000313" key="3">
    <source>
        <dbReference type="Proteomes" id="UP001139158"/>
    </source>
</evidence>
<keyword evidence="3" id="KW-1185">Reference proteome</keyword>
<feature type="domain" description="Thymidylate kinase-like" evidence="1">
    <location>
        <begin position="20"/>
        <end position="184"/>
    </location>
</feature>
<reference evidence="2" key="1">
    <citation type="submission" date="2021-10" db="EMBL/GenBank/DDBJ databases">
        <title>Novel species in genus Arthrobacter.</title>
        <authorList>
            <person name="Liu Y."/>
        </authorList>
    </citation>
    <scope>NUCLEOTIDE SEQUENCE</scope>
    <source>
        <strain evidence="2">Zg-Y453</strain>
    </source>
</reference>
<dbReference type="AlphaFoldDB" id="A0A9X1MEE8"/>
<dbReference type="SUPFAM" id="SSF52540">
    <property type="entry name" value="P-loop containing nucleoside triphosphate hydrolases"/>
    <property type="match status" value="1"/>
</dbReference>
<proteinExistence type="predicted"/>
<dbReference type="RefSeq" id="WP_227896070.1">
    <property type="nucleotide sequence ID" value="NZ_CP099466.1"/>
</dbReference>
<dbReference type="InterPro" id="IPR039430">
    <property type="entry name" value="Thymidylate_kin-like_dom"/>
</dbReference>